<organism evidence="4 5">
    <name type="scientific">Eragrostis curvula</name>
    <name type="common">weeping love grass</name>
    <dbReference type="NCBI Taxonomy" id="38414"/>
    <lineage>
        <taxon>Eukaryota</taxon>
        <taxon>Viridiplantae</taxon>
        <taxon>Streptophyta</taxon>
        <taxon>Embryophyta</taxon>
        <taxon>Tracheophyta</taxon>
        <taxon>Spermatophyta</taxon>
        <taxon>Magnoliopsida</taxon>
        <taxon>Liliopsida</taxon>
        <taxon>Poales</taxon>
        <taxon>Poaceae</taxon>
        <taxon>PACMAD clade</taxon>
        <taxon>Chloridoideae</taxon>
        <taxon>Eragrostideae</taxon>
        <taxon>Eragrostidinae</taxon>
        <taxon>Eragrostis</taxon>
    </lineage>
</organism>
<dbReference type="InterPro" id="IPR051266">
    <property type="entry name" value="CLCR"/>
</dbReference>
<proteinExistence type="predicted"/>
<evidence type="ECO:0000259" key="3">
    <source>
        <dbReference type="PROSITE" id="PS50234"/>
    </source>
</evidence>
<keyword evidence="1" id="KW-0175">Coiled coil</keyword>
<dbReference type="SMART" id="SM00327">
    <property type="entry name" value="VWA"/>
    <property type="match status" value="1"/>
</dbReference>
<gene>
    <name evidence="4" type="ORF">EJB05_34366</name>
</gene>
<accession>A0A5J9U491</accession>
<feature type="coiled-coil region" evidence="1">
    <location>
        <begin position="417"/>
        <end position="444"/>
    </location>
</feature>
<dbReference type="OrthoDB" id="687730at2759"/>
<dbReference type="AlphaFoldDB" id="A0A5J9U491"/>
<dbReference type="InterPro" id="IPR036465">
    <property type="entry name" value="vWFA_dom_sf"/>
</dbReference>
<reference evidence="4 5" key="1">
    <citation type="journal article" date="2019" name="Sci. Rep.">
        <title>A high-quality genome of Eragrostis curvula grass provides insights into Poaceae evolution and supports new strategies to enhance forage quality.</title>
        <authorList>
            <person name="Carballo J."/>
            <person name="Santos B.A.C.M."/>
            <person name="Zappacosta D."/>
            <person name="Garbus I."/>
            <person name="Selva J.P."/>
            <person name="Gallo C.A."/>
            <person name="Diaz A."/>
            <person name="Albertini E."/>
            <person name="Caccamo M."/>
            <person name="Echenique V."/>
        </authorList>
    </citation>
    <scope>NUCLEOTIDE SEQUENCE [LARGE SCALE GENOMIC DNA]</scope>
    <source>
        <strain evidence="5">cv. Victoria</strain>
        <tissue evidence="4">Leaf</tissue>
    </source>
</reference>
<dbReference type="EMBL" id="RWGY01000029">
    <property type="protein sequence ID" value="TVU18277.1"/>
    <property type="molecule type" value="Genomic_DNA"/>
</dbReference>
<dbReference type="SUPFAM" id="SSF53300">
    <property type="entry name" value="vWA-like"/>
    <property type="match status" value="1"/>
</dbReference>
<evidence type="ECO:0000313" key="5">
    <source>
        <dbReference type="Proteomes" id="UP000324897"/>
    </source>
</evidence>
<feature type="domain" description="VWFA" evidence="3">
    <location>
        <begin position="98"/>
        <end position="281"/>
    </location>
</feature>
<dbReference type="PANTHER" id="PTHR10579:SF129">
    <property type="entry name" value="OS01G0640200 PROTEIN"/>
    <property type="match status" value="1"/>
</dbReference>
<evidence type="ECO:0000256" key="1">
    <source>
        <dbReference type="SAM" id="Coils"/>
    </source>
</evidence>
<name>A0A5J9U491_9POAL</name>
<evidence type="ECO:0000256" key="2">
    <source>
        <dbReference type="SAM" id="Phobius"/>
    </source>
</evidence>
<keyword evidence="2" id="KW-0812">Transmembrane</keyword>
<dbReference type="Pfam" id="PF00092">
    <property type="entry name" value="VWA"/>
    <property type="match status" value="1"/>
</dbReference>
<dbReference type="Proteomes" id="UP000324897">
    <property type="component" value="Chromosome 7"/>
</dbReference>
<keyword evidence="2" id="KW-1133">Transmembrane helix</keyword>
<dbReference type="Gene3D" id="3.40.50.410">
    <property type="entry name" value="von Willebrand factor, type A domain"/>
    <property type="match status" value="1"/>
</dbReference>
<keyword evidence="2" id="KW-0472">Membrane</keyword>
<keyword evidence="5" id="KW-1185">Reference proteome</keyword>
<dbReference type="PANTHER" id="PTHR10579">
    <property type="entry name" value="CALCIUM-ACTIVATED CHLORIDE CHANNEL REGULATOR"/>
    <property type="match status" value="1"/>
</dbReference>
<comment type="caution">
    <text evidence="4">The sequence shown here is derived from an EMBL/GenBank/DDBJ whole genome shotgun (WGS) entry which is preliminary data.</text>
</comment>
<protein>
    <recommendedName>
        <fullName evidence="3">VWFA domain-containing protein</fullName>
    </recommendedName>
</protein>
<sequence>MSFSDDEPPPDISSSAAGSILWNTSSLFILCIDHGERNESWHHDMANMHAGPYNKPIQGDRVRLVAHSNEEAPLEENTQQVLLEIIDMSSPVERAGLDLVAVLDVSGSMGGEKIEKMKTAMKFVISKLGPNDRLCIVSFSTKAERPRPLLWMTRASQEMLKDAVDNLKANGGTNMEAGLKTGLKVLGSRRHSGGRVGSIILMSDGEESPGSKARTVNIGNVAVYTFGFGERNDAKACSYLCLLINPWLAGQVLEAIASKSQGGTFYFVRDGESLSEHFSRILAGLLSIVVQDLQLTVWQHRGYSMIDEDKVHAGGYPKTADAAAGSVTINFGDLYSGEVRKVIVDLLLPAVHREYPPTTVLCALCQYRTKGQDLYSPQDYLRCDMRRTRTARPHVMRPKVKAELVRLSYADTLKQVSELKEEDFDLAKRKLEEAKNDLDAEQSSNPRLPLINLLRNELMLLLSLATWKEFISSVLAFWTWHRLQRFGIFHTRLMDKYAEQAIEFDKNPGMPPPSVEEEVVEMVRWRKPPGAMGPSRTPPRIPEHRSSAGWAWRALIILCTALAIALIVAGAAVFAVYLLYQPKTPYLVVSDARLVQLQYGQDGAIQYLQASVTILAENSNSKASASFSSVDLALAFHDADVALLRADPFVVAPKSSLPLRYNVVSAGTALDAAGKQAMDEALKAGVVPLDLVGKARTRWKVGVFVKVKFWTRISCRLRFFFPGNGTVMPDDRQRCRSKSP</sequence>
<dbReference type="Gramene" id="TVU18277">
    <property type="protein sequence ID" value="TVU18277"/>
    <property type="gene ID" value="EJB05_34366"/>
</dbReference>
<feature type="transmembrane region" description="Helical" evidence="2">
    <location>
        <begin position="554"/>
        <end position="580"/>
    </location>
</feature>
<feature type="non-terminal residue" evidence="4">
    <location>
        <position position="1"/>
    </location>
</feature>
<feature type="transmembrane region" description="Helical" evidence="2">
    <location>
        <begin position="458"/>
        <end position="480"/>
    </location>
</feature>
<dbReference type="PROSITE" id="PS50234">
    <property type="entry name" value="VWFA"/>
    <property type="match status" value="1"/>
</dbReference>
<dbReference type="InterPro" id="IPR002035">
    <property type="entry name" value="VWF_A"/>
</dbReference>
<evidence type="ECO:0000313" key="4">
    <source>
        <dbReference type="EMBL" id="TVU18277.1"/>
    </source>
</evidence>